<protein>
    <submittedName>
        <fullName evidence="1">Uncharacterized protein</fullName>
    </submittedName>
</protein>
<reference evidence="2" key="1">
    <citation type="submission" date="2021-01" db="EMBL/GenBank/DDBJ databases">
        <title>Caligus Genome Assembly.</title>
        <authorList>
            <person name="Gallardo-Escarate C."/>
        </authorList>
    </citation>
    <scope>NUCLEOTIDE SEQUENCE [LARGE SCALE GENOMIC DNA]</scope>
</reference>
<dbReference type="Proteomes" id="UP000595437">
    <property type="component" value="Chromosome 10"/>
</dbReference>
<feature type="non-terminal residue" evidence="1">
    <location>
        <position position="62"/>
    </location>
</feature>
<organism evidence="1 2">
    <name type="scientific">Caligus rogercresseyi</name>
    <name type="common">Sea louse</name>
    <dbReference type="NCBI Taxonomy" id="217165"/>
    <lineage>
        <taxon>Eukaryota</taxon>
        <taxon>Metazoa</taxon>
        <taxon>Ecdysozoa</taxon>
        <taxon>Arthropoda</taxon>
        <taxon>Crustacea</taxon>
        <taxon>Multicrustacea</taxon>
        <taxon>Hexanauplia</taxon>
        <taxon>Copepoda</taxon>
        <taxon>Siphonostomatoida</taxon>
        <taxon>Caligidae</taxon>
        <taxon>Caligus</taxon>
    </lineage>
</organism>
<dbReference type="AlphaFoldDB" id="A0A7T8H0Y3"/>
<gene>
    <name evidence="1" type="ORF">FKW44_015800</name>
</gene>
<dbReference type="EMBL" id="CP045899">
    <property type="protein sequence ID" value="QQP41434.1"/>
    <property type="molecule type" value="Genomic_DNA"/>
</dbReference>
<evidence type="ECO:0000313" key="1">
    <source>
        <dbReference type="EMBL" id="QQP41434.1"/>
    </source>
</evidence>
<accession>A0A7T8H0Y3</accession>
<proteinExistence type="predicted"/>
<name>A0A7T8H0Y3_CALRO</name>
<keyword evidence="2" id="KW-1185">Reference proteome</keyword>
<sequence>PVLPLRLKHGSLCPDGVCNRSNRDPTADPDVERKLVPEASTIWNDEFWGYEEATSAIQGAIR</sequence>
<evidence type="ECO:0000313" key="2">
    <source>
        <dbReference type="Proteomes" id="UP000595437"/>
    </source>
</evidence>
<feature type="non-terminal residue" evidence="1">
    <location>
        <position position="1"/>
    </location>
</feature>